<dbReference type="GO" id="GO:0016567">
    <property type="term" value="P:protein ubiquitination"/>
    <property type="evidence" value="ECO:0007669"/>
    <property type="project" value="TreeGrafter"/>
</dbReference>
<dbReference type="PROSITE" id="PS50089">
    <property type="entry name" value="ZF_RING_2"/>
    <property type="match status" value="1"/>
</dbReference>
<feature type="domain" description="R3H" evidence="5">
    <location>
        <begin position="554"/>
        <end position="617"/>
    </location>
</feature>
<dbReference type="STRING" id="574566.I0Z8F6"/>
<dbReference type="PROSITE" id="PS50157">
    <property type="entry name" value="ZINC_FINGER_C2H2_2"/>
    <property type="match status" value="1"/>
</dbReference>
<dbReference type="Gene3D" id="3.30.1370.50">
    <property type="entry name" value="R3H-like domain"/>
    <property type="match status" value="1"/>
</dbReference>
<evidence type="ECO:0000256" key="1">
    <source>
        <dbReference type="PROSITE-ProRule" id="PRU00042"/>
    </source>
</evidence>
<feature type="compositionally biased region" description="Basic and acidic residues" evidence="2">
    <location>
        <begin position="1"/>
        <end position="10"/>
    </location>
</feature>
<dbReference type="Proteomes" id="UP000007264">
    <property type="component" value="Unassembled WGS sequence"/>
</dbReference>
<dbReference type="SUPFAM" id="SSF57850">
    <property type="entry name" value="RING/U-box"/>
    <property type="match status" value="1"/>
</dbReference>
<dbReference type="GeneID" id="17044934"/>
<dbReference type="AlphaFoldDB" id="I0Z8F6"/>
<dbReference type="InterPro" id="IPR044288">
    <property type="entry name" value="ZNF598/HEL2"/>
</dbReference>
<dbReference type="InterPro" id="IPR036867">
    <property type="entry name" value="R3H_dom_sf"/>
</dbReference>
<feature type="region of interest" description="Disordered" evidence="2">
    <location>
        <begin position="791"/>
        <end position="858"/>
    </location>
</feature>
<dbReference type="CDD" id="cd02325">
    <property type="entry name" value="R3H"/>
    <property type="match status" value="1"/>
</dbReference>
<evidence type="ECO:0000259" key="4">
    <source>
        <dbReference type="PROSITE" id="PS50157"/>
    </source>
</evidence>
<name>I0Z8F6_COCSC</name>
<evidence type="ECO:0000313" key="7">
    <source>
        <dbReference type="Proteomes" id="UP000007264"/>
    </source>
</evidence>
<reference evidence="6 7" key="1">
    <citation type="journal article" date="2012" name="Genome Biol.">
        <title>The genome of the polar eukaryotic microalga coccomyxa subellipsoidea reveals traits of cold adaptation.</title>
        <authorList>
            <person name="Blanc G."/>
            <person name="Agarkova I."/>
            <person name="Grimwood J."/>
            <person name="Kuo A."/>
            <person name="Brueggeman A."/>
            <person name="Dunigan D."/>
            <person name="Gurnon J."/>
            <person name="Ladunga I."/>
            <person name="Lindquist E."/>
            <person name="Lucas S."/>
            <person name="Pangilinan J."/>
            <person name="Proschold T."/>
            <person name="Salamov A."/>
            <person name="Schmutz J."/>
            <person name="Weeks D."/>
            <person name="Yamada T."/>
            <person name="Claverie J.M."/>
            <person name="Grigoriev I."/>
            <person name="Van Etten J."/>
            <person name="Lomsadze A."/>
            <person name="Borodovsky M."/>
        </authorList>
    </citation>
    <scope>NUCLEOTIDE SEQUENCE [LARGE SCALE GENOMIC DNA]</scope>
    <source>
        <strain evidence="6 7">C-169</strain>
    </source>
</reference>
<dbReference type="eggNOG" id="KOG2231">
    <property type="taxonomic scope" value="Eukaryota"/>
</dbReference>
<dbReference type="PANTHER" id="PTHR22938">
    <property type="entry name" value="ZINC FINGER PROTEIN 598"/>
    <property type="match status" value="1"/>
</dbReference>
<dbReference type="RefSeq" id="XP_005651469.1">
    <property type="nucleotide sequence ID" value="XM_005651412.1"/>
</dbReference>
<keyword evidence="1" id="KW-0862">Zinc</keyword>
<dbReference type="PROSITE" id="PS51061">
    <property type="entry name" value="R3H"/>
    <property type="match status" value="1"/>
</dbReference>
<feature type="region of interest" description="Disordered" evidence="2">
    <location>
        <begin position="735"/>
        <end position="773"/>
    </location>
</feature>
<dbReference type="Gene3D" id="3.30.160.60">
    <property type="entry name" value="Classic Zinc Finger"/>
    <property type="match status" value="1"/>
</dbReference>
<feature type="compositionally biased region" description="Low complexity" evidence="2">
    <location>
        <begin position="442"/>
        <end position="453"/>
    </location>
</feature>
<comment type="caution">
    <text evidence="6">The sequence shown here is derived from an EMBL/GenBank/DDBJ whole genome shotgun (WGS) entry which is preliminary data.</text>
</comment>
<dbReference type="GO" id="GO:0043022">
    <property type="term" value="F:ribosome binding"/>
    <property type="evidence" value="ECO:0007669"/>
    <property type="project" value="TreeGrafter"/>
</dbReference>
<evidence type="ECO:0000313" key="6">
    <source>
        <dbReference type="EMBL" id="EIE26925.1"/>
    </source>
</evidence>
<dbReference type="Pfam" id="PF01424">
    <property type="entry name" value="R3H"/>
    <property type="match status" value="1"/>
</dbReference>
<evidence type="ECO:0000259" key="5">
    <source>
        <dbReference type="PROSITE" id="PS51061"/>
    </source>
</evidence>
<evidence type="ECO:0008006" key="8">
    <source>
        <dbReference type="Google" id="ProtNLM"/>
    </source>
</evidence>
<dbReference type="GO" id="GO:0008270">
    <property type="term" value="F:zinc ion binding"/>
    <property type="evidence" value="ECO:0007669"/>
    <property type="project" value="UniProtKB-KW"/>
</dbReference>
<keyword evidence="1" id="KW-0479">Metal-binding</keyword>
<organism evidence="6 7">
    <name type="scientific">Coccomyxa subellipsoidea (strain C-169)</name>
    <name type="common">Green microalga</name>
    <dbReference type="NCBI Taxonomy" id="574566"/>
    <lineage>
        <taxon>Eukaryota</taxon>
        <taxon>Viridiplantae</taxon>
        <taxon>Chlorophyta</taxon>
        <taxon>core chlorophytes</taxon>
        <taxon>Trebouxiophyceae</taxon>
        <taxon>Trebouxiophyceae incertae sedis</taxon>
        <taxon>Coccomyxaceae</taxon>
        <taxon>Coccomyxa</taxon>
        <taxon>Coccomyxa subellipsoidea</taxon>
    </lineage>
</organism>
<feature type="compositionally biased region" description="Polar residues" evidence="2">
    <location>
        <begin position="735"/>
        <end position="761"/>
    </location>
</feature>
<dbReference type="InterPro" id="IPR001374">
    <property type="entry name" value="R3H_dom"/>
</dbReference>
<dbReference type="GO" id="GO:0061630">
    <property type="term" value="F:ubiquitin protein ligase activity"/>
    <property type="evidence" value="ECO:0007669"/>
    <property type="project" value="InterPro"/>
</dbReference>
<dbReference type="SMART" id="SM00355">
    <property type="entry name" value="ZnF_C2H2"/>
    <property type="match status" value="4"/>
</dbReference>
<dbReference type="Pfam" id="PF25447">
    <property type="entry name" value="RING_ZNF598"/>
    <property type="match status" value="1"/>
</dbReference>
<dbReference type="GO" id="GO:0003676">
    <property type="term" value="F:nucleic acid binding"/>
    <property type="evidence" value="ECO:0007669"/>
    <property type="project" value="UniProtKB-UniRule"/>
</dbReference>
<dbReference type="PROSITE" id="PS00028">
    <property type="entry name" value="ZINC_FINGER_C2H2_1"/>
    <property type="match status" value="1"/>
</dbReference>
<keyword evidence="1" id="KW-0863">Zinc-finger</keyword>
<gene>
    <name evidence="6" type="ORF">COCSUDRAFT_46285</name>
</gene>
<dbReference type="InterPro" id="IPR013087">
    <property type="entry name" value="Znf_C2H2_type"/>
</dbReference>
<dbReference type="PANTHER" id="PTHR22938:SF0">
    <property type="entry name" value="E3 UBIQUITIN-PROTEIN LIGASE ZNF598"/>
    <property type="match status" value="1"/>
</dbReference>
<dbReference type="OrthoDB" id="3838338at2759"/>
<feature type="region of interest" description="Disordered" evidence="2">
    <location>
        <begin position="332"/>
        <end position="468"/>
    </location>
</feature>
<evidence type="ECO:0000256" key="2">
    <source>
        <dbReference type="SAM" id="MobiDB-lite"/>
    </source>
</evidence>
<feature type="domain" description="RING-type" evidence="3">
    <location>
        <begin position="66"/>
        <end position="107"/>
    </location>
</feature>
<dbReference type="SMART" id="SM00393">
    <property type="entry name" value="R3H"/>
    <property type="match status" value="1"/>
</dbReference>
<dbReference type="GO" id="GO:0072344">
    <property type="term" value="P:rescue of stalled ribosome"/>
    <property type="evidence" value="ECO:0007669"/>
    <property type="project" value="InterPro"/>
</dbReference>
<feature type="compositionally biased region" description="Acidic residues" evidence="2">
    <location>
        <begin position="848"/>
        <end position="858"/>
    </location>
</feature>
<sequence length="858" mass="91814">MGHYQNEHIYSENMQQTGPGRPQRPPLDNRRLRGARPCIRPQEGEVKSGGKCESSGAQQEEDVPACVICTGPLSIVAVGSCNHKDICARCSLLMRLNYDDIACPFCKTELSQVILTRWKPEGVPDFSELKGRSGTMWRKPAWARGVLVDNQSSSGGSPLSSTVQGITAVACPVCDEVGARPFRSVNLLQAHVKVEHGRSLCSICLSAKRRFPLELEAYSADDLAAHMAAEHPRCDFCNLHMYSGDELYEHMREQHFTCDICQRAGSFLHFTSSDALIGHLRSDHHLCEEAECVGCLIAFATPDELAQHRRERHSRAMPRFNRARARIMPLGLDAFPSRPLPTSPDRDRVQEQSVGRSQRPRSGGRGSSGSAARAGGRGRESAPQPRPAEEPSTSGGMVMIDDDLGMTGDAFPAMGPAASGSRQGSEARRHAQEEQGSEEFPSLQAAAQSASQANGHAPGGSAQTRPPALPSLQKVTVKCACGRRVSHIALPVGTAPKPIRCDAECERVQRSSRLADAFGIGDPGHHVPWVDRQRQAMQDAHYSPELLLYAWHNRAAVEDLERQLADFVADGAKKRASLAAAPKQARHIAHLLAEQYGLATQSFGAEPNRCVQLFKGAHAAVPRQALSRAAAGMPLEDLERAVRAEKGFPVHFTDVAPAADLHRILQRWEGQFVLSGPHADGSAAARFSRPEGAKEVLDALGGGVRGQYRINRAASTPAASAPAAVPQAHAGSTCAASASRPTAGHQSSHTGISSSGHCSSHQRPQPPRPSGTFVVSAKIDPLAIRASDMAFEESPASAKPAKTKPETRLPAGVLPGSILKDGTSKESANGAATVGQDAEAGSHLVAENWEDAADDGQE</sequence>
<feature type="domain" description="C2H2-type" evidence="4">
    <location>
        <begin position="290"/>
        <end position="318"/>
    </location>
</feature>
<dbReference type="InterPro" id="IPR001841">
    <property type="entry name" value="Znf_RING"/>
</dbReference>
<evidence type="ECO:0000259" key="3">
    <source>
        <dbReference type="PROSITE" id="PS50089"/>
    </source>
</evidence>
<keyword evidence="7" id="KW-1185">Reference proteome</keyword>
<dbReference type="SUPFAM" id="SSF82708">
    <property type="entry name" value="R3H domain"/>
    <property type="match status" value="1"/>
</dbReference>
<dbReference type="EMBL" id="AGSI01000002">
    <property type="protein sequence ID" value="EIE26925.1"/>
    <property type="molecule type" value="Genomic_DNA"/>
</dbReference>
<feature type="region of interest" description="Disordered" evidence="2">
    <location>
        <begin position="1"/>
        <end position="34"/>
    </location>
</feature>
<accession>I0Z8F6</accession>
<protein>
    <recommendedName>
        <fullName evidence="8">RING-type E3 ubiquitin transferase</fullName>
    </recommendedName>
</protein>
<dbReference type="KEGG" id="csl:COCSUDRAFT_46285"/>
<proteinExistence type="predicted"/>